<dbReference type="AlphaFoldDB" id="A0A2K0UDM6"/>
<dbReference type="STRING" id="42673.A0A2K0UDM6"/>
<protein>
    <recommendedName>
        <fullName evidence="3">Heterokaryon incompatibility domain-containing protein</fullName>
    </recommendedName>
</protein>
<dbReference type="Proteomes" id="UP000236664">
    <property type="component" value="Unassembled WGS sequence"/>
</dbReference>
<accession>A0A2K0UDM6</accession>
<gene>
    <name evidence="1" type="ORF">FNYG_15414</name>
</gene>
<dbReference type="OrthoDB" id="3477286at2759"/>
<name>A0A2K0UDM6_GIBNY</name>
<dbReference type="EMBL" id="MTQA01000571">
    <property type="protein sequence ID" value="PNP55885.1"/>
    <property type="molecule type" value="Genomic_DNA"/>
</dbReference>
<sequence>MQQCLSQPGFVDGWVEFCKVLSSPWWERAWVFQEFMVSSRATFLYGQHSVKYEVMMILMPELCLSTLGVLLEPIKTRGTGTGKKLKRAKLTRNQVARSISKALSVLLAKTDWYRDNDLKKLLVYTQNSLSSDERDRIFSMVGLANPGYAIIPDYSSENGLDRLLVETTRRIITFEDSLEVLSYLSRDNPPSTGCRKLLPSWVVDWTTVHSLPSWVVDLAEIRHLPGATQYNAETESGSGKPNAHYIKAGYADASFIQLPHPVCPDMKTTALQVWAVLLDSCFVISDRKTFLDA</sequence>
<dbReference type="PANTHER" id="PTHR24148:SF73">
    <property type="entry name" value="HET DOMAIN PROTEIN (AFU_ORTHOLOGUE AFUA_8G01020)"/>
    <property type="match status" value="1"/>
</dbReference>
<comment type="caution">
    <text evidence="1">The sequence shown here is derived from an EMBL/GenBank/DDBJ whole genome shotgun (WGS) entry which is preliminary data.</text>
</comment>
<evidence type="ECO:0000313" key="2">
    <source>
        <dbReference type="Proteomes" id="UP000236664"/>
    </source>
</evidence>
<reference evidence="1 2" key="1">
    <citation type="submission" date="2017-06" db="EMBL/GenBank/DDBJ databases">
        <title>Genome of Fusarium nygamai isolate CS10214.</title>
        <authorList>
            <person name="Gardiner D.M."/>
            <person name="Obanor F."/>
            <person name="Kazan K."/>
        </authorList>
    </citation>
    <scope>NUCLEOTIDE SEQUENCE [LARGE SCALE GENOMIC DNA]</scope>
    <source>
        <strain evidence="1 2">CS10214</strain>
    </source>
</reference>
<evidence type="ECO:0008006" key="3">
    <source>
        <dbReference type="Google" id="ProtNLM"/>
    </source>
</evidence>
<dbReference type="InterPro" id="IPR052895">
    <property type="entry name" value="HetReg/Transcr_Mod"/>
</dbReference>
<organism evidence="1 2">
    <name type="scientific">Gibberella nygamai</name>
    <name type="common">Bean root rot disease fungus</name>
    <name type="synonym">Fusarium nygamai</name>
    <dbReference type="NCBI Taxonomy" id="42673"/>
    <lineage>
        <taxon>Eukaryota</taxon>
        <taxon>Fungi</taxon>
        <taxon>Dikarya</taxon>
        <taxon>Ascomycota</taxon>
        <taxon>Pezizomycotina</taxon>
        <taxon>Sordariomycetes</taxon>
        <taxon>Hypocreomycetidae</taxon>
        <taxon>Hypocreales</taxon>
        <taxon>Nectriaceae</taxon>
        <taxon>Fusarium</taxon>
        <taxon>Fusarium fujikuroi species complex</taxon>
    </lineage>
</organism>
<proteinExistence type="predicted"/>
<dbReference type="PANTHER" id="PTHR24148">
    <property type="entry name" value="ANKYRIN REPEAT DOMAIN-CONTAINING PROTEIN 39 HOMOLOG-RELATED"/>
    <property type="match status" value="1"/>
</dbReference>
<evidence type="ECO:0000313" key="1">
    <source>
        <dbReference type="EMBL" id="PNP55885.1"/>
    </source>
</evidence>
<keyword evidence="2" id="KW-1185">Reference proteome</keyword>